<accession>A0ABT3F803</accession>
<protein>
    <submittedName>
        <fullName evidence="1">Uncharacterized protein</fullName>
    </submittedName>
</protein>
<sequence length="466" mass="50660">CERIPRFSLSLSPALAPSICPGDQNPPSVGTVRSDSRTEIACPLINEPSFMLDEGGAMKKSLFFFGAGLLVVCQQVAAQWVQGDTTPSSIEDGNATVADLRSRYANTAPNCGTDNSPALLCSGVILRVTSRGVGFDIWDPSDRSVQRNVISFSYLRADAKFKVLAWAGQTKNGYIIYPKLTSPAGKLLTEALCSFPMDAWDWHRGAPCQTLTEMTKDGNGNVVAIIPHVRSSPCQLQNVLNSDAWVQHWRASTSSNPYLDQCGFMVDSGTPGSATYFYESLKAKQKINGFNEWNELQLRAWPRGTPNTLPIQAFFYTDTPGLVDARSNQKDFYKKTGGIVVPIIKLTLPASPTEDAKFEFSNLDQEVTAGAGTLPGYSDPPWIFSPMKELAVKNGFRISGKSQPGATVEVCLQGGGYCFNKAVADGLGYWYIDGAQLSPGTYTYTAKQTYNGQVSGWSSHRTVTVK</sequence>
<organism evidence="1 2">
    <name type="scientific">Pseudomonas agronomica</name>
    <dbReference type="NCBI Taxonomy" id="2979328"/>
    <lineage>
        <taxon>Bacteria</taxon>
        <taxon>Pseudomonadati</taxon>
        <taxon>Pseudomonadota</taxon>
        <taxon>Gammaproteobacteria</taxon>
        <taxon>Pseudomonadales</taxon>
        <taxon>Pseudomonadaceae</taxon>
        <taxon>Pseudomonas</taxon>
    </lineage>
</organism>
<dbReference type="Proteomes" id="UP001061999">
    <property type="component" value="Unassembled WGS sequence"/>
</dbReference>
<dbReference type="RefSeq" id="WP_264428062.1">
    <property type="nucleotide sequence ID" value="NZ_JAOSHO010000138.1"/>
</dbReference>
<keyword evidence="2" id="KW-1185">Reference proteome</keyword>
<evidence type="ECO:0000313" key="2">
    <source>
        <dbReference type="Proteomes" id="UP001061999"/>
    </source>
</evidence>
<evidence type="ECO:0000313" key="1">
    <source>
        <dbReference type="EMBL" id="MCW1245239.1"/>
    </source>
</evidence>
<comment type="caution">
    <text evidence="1">The sequence shown here is derived from an EMBL/GenBank/DDBJ whole genome shotgun (WGS) entry which is preliminary data.</text>
</comment>
<dbReference type="EMBL" id="JAOSHO010000138">
    <property type="protein sequence ID" value="MCW1245239.1"/>
    <property type="molecule type" value="Genomic_DNA"/>
</dbReference>
<gene>
    <name evidence="1" type="ORF">OC610_12550</name>
</gene>
<dbReference type="Gene3D" id="2.60.40.10">
    <property type="entry name" value="Immunoglobulins"/>
    <property type="match status" value="1"/>
</dbReference>
<reference evidence="1" key="1">
    <citation type="submission" date="2022-07" db="EMBL/GenBank/DDBJ databases">
        <title>Pseudomonas agronomica sp. nov.: a novel bacterium with biotechnological application in the synthesis of biofertilizers from valorized agricultural residues.</title>
        <authorList>
            <person name="Robas M."/>
            <person name="Fernandez V.M."/>
            <person name="Luna L."/>
            <person name="Provanza A."/>
            <person name="Jimenez P.A."/>
        </authorList>
    </citation>
    <scope>NUCLEOTIDE SEQUENCE</scope>
    <source>
        <strain evidence="1">SAICEU22T</strain>
    </source>
</reference>
<feature type="non-terminal residue" evidence="1">
    <location>
        <position position="1"/>
    </location>
</feature>
<proteinExistence type="predicted"/>
<dbReference type="InterPro" id="IPR013783">
    <property type="entry name" value="Ig-like_fold"/>
</dbReference>
<name>A0ABT3F803_9PSED</name>